<name>A0A1I3T535_9PSEU</name>
<dbReference type="GO" id="GO:0008999">
    <property type="term" value="F:protein-N-terminal-alanine acetyltransferase activity"/>
    <property type="evidence" value="ECO:0007669"/>
    <property type="project" value="TreeGrafter"/>
</dbReference>
<dbReference type="InterPro" id="IPR051908">
    <property type="entry name" value="Ribosomal_N-acetyltransferase"/>
</dbReference>
<evidence type="ECO:0000313" key="2">
    <source>
        <dbReference type="EMBL" id="SFJ66065.1"/>
    </source>
</evidence>
<dbReference type="SUPFAM" id="SSF55729">
    <property type="entry name" value="Acyl-CoA N-acyltransferases (Nat)"/>
    <property type="match status" value="1"/>
</dbReference>
<keyword evidence="2" id="KW-0808">Transferase</keyword>
<dbReference type="AlphaFoldDB" id="A0A1I3T535"/>
<dbReference type="PANTHER" id="PTHR43441">
    <property type="entry name" value="RIBOSOMAL-PROTEIN-SERINE ACETYLTRANSFERASE"/>
    <property type="match status" value="1"/>
</dbReference>
<dbReference type="OrthoDB" id="9799321at2"/>
<proteinExistence type="predicted"/>
<organism evidence="2 3">
    <name type="scientific">Amycolatopsis sacchari</name>
    <dbReference type="NCBI Taxonomy" id="115433"/>
    <lineage>
        <taxon>Bacteria</taxon>
        <taxon>Bacillati</taxon>
        <taxon>Actinomycetota</taxon>
        <taxon>Actinomycetes</taxon>
        <taxon>Pseudonocardiales</taxon>
        <taxon>Pseudonocardiaceae</taxon>
        <taxon>Amycolatopsis</taxon>
    </lineage>
</organism>
<dbReference type="Pfam" id="PF13302">
    <property type="entry name" value="Acetyltransf_3"/>
    <property type="match status" value="1"/>
</dbReference>
<dbReference type="InterPro" id="IPR000182">
    <property type="entry name" value="GNAT_dom"/>
</dbReference>
<dbReference type="STRING" id="115433.SAMN05421835_107144"/>
<reference evidence="2 3" key="1">
    <citation type="submission" date="2016-10" db="EMBL/GenBank/DDBJ databases">
        <authorList>
            <person name="de Groot N.N."/>
        </authorList>
    </citation>
    <scope>NUCLEOTIDE SEQUENCE [LARGE SCALE GENOMIC DNA]</scope>
    <source>
        <strain evidence="2 3">DSM 44468</strain>
    </source>
</reference>
<gene>
    <name evidence="2" type="ORF">SAMN05421835_107144</name>
</gene>
<dbReference type="Proteomes" id="UP000199025">
    <property type="component" value="Unassembled WGS sequence"/>
</dbReference>
<evidence type="ECO:0000313" key="3">
    <source>
        <dbReference type="Proteomes" id="UP000199025"/>
    </source>
</evidence>
<protein>
    <submittedName>
        <fullName evidence="2">Protein N-acetyltransferase, RimJ/RimL family</fullName>
    </submittedName>
</protein>
<dbReference type="RefSeq" id="WP_091507400.1">
    <property type="nucleotide sequence ID" value="NZ_FORP01000007.1"/>
</dbReference>
<feature type="domain" description="N-acetyltransferase" evidence="1">
    <location>
        <begin position="13"/>
        <end position="179"/>
    </location>
</feature>
<sequence>MEEPAPELSDGEVLLRRWREDDLIPLHHVVHDSLDHLEPFMPWAVGGYTEADAAEFLRTTVREWRDGEAYGYANVSAEGEILGAASLMTRIGDGGLEIGYWLGKQHTGCGLVTRAAALLTAEAFRVGANRVEIRHDAANERSGLVPERLGFTRVGSGPADLPGGVASTGVHVYWRITAEEWLSTRSG</sequence>
<accession>A0A1I3T535</accession>
<dbReference type="PANTHER" id="PTHR43441:SF3">
    <property type="entry name" value="ACETYLTRANSFERASE"/>
    <property type="match status" value="1"/>
</dbReference>
<dbReference type="PROSITE" id="PS51186">
    <property type="entry name" value="GNAT"/>
    <property type="match status" value="1"/>
</dbReference>
<dbReference type="GO" id="GO:0005737">
    <property type="term" value="C:cytoplasm"/>
    <property type="evidence" value="ECO:0007669"/>
    <property type="project" value="TreeGrafter"/>
</dbReference>
<keyword evidence="3" id="KW-1185">Reference proteome</keyword>
<dbReference type="Gene3D" id="3.40.630.30">
    <property type="match status" value="1"/>
</dbReference>
<dbReference type="EMBL" id="FORP01000007">
    <property type="protein sequence ID" value="SFJ66065.1"/>
    <property type="molecule type" value="Genomic_DNA"/>
</dbReference>
<dbReference type="InterPro" id="IPR016181">
    <property type="entry name" value="Acyl_CoA_acyltransferase"/>
</dbReference>
<evidence type="ECO:0000259" key="1">
    <source>
        <dbReference type="PROSITE" id="PS51186"/>
    </source>
</evidence>
<dbReference type="GO" id="GO:1990189">
    <property type="term" value="F:protein N-terminal-serine acetyltransferase activity"/>
    <property type="evidence" value="ECO:0007669"/>
    <property type="project" value="TreeGrafter"/>
</dbReference>